<protein>
    <submittedName>
        <fullName evidence="2">GTP cyclohydrolase 1 type 2 homolog YbgI</fullName>
    </submittedName>
</protein>
<organism evidence="2">
    <name type="scientific">hydrothermal vent metagenome</name>
    <dbReference type="NCBI Taxonomy" id="652676"/>
    <lineage>
        <taxon>unclassified sequences</taxon>
        <taxon>metagenomes</taxon>
        <taxon>ecological metagenomes</taxon>
    </lineage>
</organism>
<evidence type="ECO:0000256" key="1">
    <source>
        <dbReference type="ARBA" id="ARBA00006964"/>
    </source>
</evidence>
<dbReference type="PIRSF" id="PIRSF037489">
    <property type="entry name" value="UCP037489_NIF3_YqfO"/>
    <property type="match status" value="1"/>
</dbReference>
<dbReference type="Pfam" id="PF01784">
    <property type="entry name" value="DUF34_NIF3"/>
    <property type="match status" value="1"/>
</dbReference>
<dbReference type="EMBL" id="UOGK01000599">
    <property type="protein sequence ID" value="VAX41831.1"/>
    <property type="molecule type" value="Genomic_DNA"/>
</dbReference>
<dbReference type="GO" id="GO:0005739">
    <property type="term" value="C:mitochondrion"/>
    <property type="evidence" value="ECO:0007669"/>
    <property type="project" value="TreeGrafter"/>
</dbReference>
<dbReference type="Gene3D" id="3.40.1390.30">
    <property type="entry name" value="NIF3 (NGG1p interacting factor 3)-like"/>
    <property type="match status" value="1"/>
</dbReference>
<dbReference type="InterPro" id="IPR017221">
    <property type="entry name" value="DUF34/NIF3_bac"/>
</dbReference>
<gene>
    <name evidence="2" type="ORF">MNBD_PLANCTO03-990</name>
</gene>
<dbReference type="FunFam" id="3.40.1390.30:FF:000001">
    <property type="entry name" value="GTP cyclohydrolase 1 type 2"/>
    <property type="match status" value="1"/>
</dbReference>
<reference evidence="2" key="1">
    <citation type="submission" date="2018-06" db="EMBL/GenBank/DDBJ databases">
        <authorList>
            <person name="Zhirakovskaya E."/>
        </authorList>
    </citation>
    <scope>NUCLEOTIDE SEQUENCE</scope>
</reference>
<dbReference type="InterPro" id="IPR015867">
    <property type="entry name" value="N-reg_PII/ATP_PRibTrfase_C"/>
</dbReference>
<keyword evidence="2" id="KW-0378">Hydrolase</keyword>
<name>A0A3B1DSG1_9ZZZZ</name>
<comment type="similarity">
    <text evidence="1">Belongs to the GTP cyclohydrolase I type 2/NIF3 family.</text>
</comment>
<sequence>MLVHDLVEAMERIAPRELAEEWDRVGLQVGSGAAQLAGPVLLTIDLTERVIEEAVAMGAGAVVSYHPPIFAPLEAVTNATPKERIILTAARAGVAIYSPHTSLDATAGGVTDWLCEGLSGGEPGKIAGDCRALQPHPEGIDSPEVKIVTFVPERDIETVRNALASAGAGQIGEYTLCSFNTKGTGTFLGSEKSNPVVGEAGRLESAAECRLEMVCPRRALALALQTLRRFHPYEEVPVDVYDLAPKPRRSIGAGRRLVLDQPVTVRELTERLRTFLGTARVQLGPAGNDDAIVRTLGVVPGAGESLAPLAASEGCEAFITGEMRHHQVLAAIHDGMHVLLAGHTNTERGYLPRLAGKLRDELPGIETRISEADDDPLRAM</sequence>
<dbReference type="InterPro" id="IPR036069">
    <property type="entry name" value="DUF34/NIF3_sf"/>
</dbReference>
<dbReference type="InterPro" id="IPR002678">
    <property type="entry name" value="DUF34/NIF3"/>
</dbReference>
<dbReference type="PANTHER" id="PTHR13799:SF13">
    <property type="entry name" value="NIF3-LIKE PROTEIN 1"/>
    <property type="match status" value="1"/>
</dbReference>
<dbReference type="NCBIfam" id="TIGR00486">
    <property type="entry name" value="YbgI_SA1388"/>
    <property type="match status" value="1"/>
</dbReference>
<evidence type="ECO:0000313" key="2">
    <source>
        <dbReference type="EMBL" id="VAX41831.1"/>
    </source>
</evidence>
<accession>A0A3B1DSG1</accession>
<dbReference type="GO" id="GO:0016787">
    <property type="term" value="F:hydrolase activity"/>
    <property type="evidence" value="ECO:0007669"/>
    <property type="project" value="UniProtKB-KW"/>
</dbReference>
<dbReference type="AlphaFoldDB" id="A0A3B1DSG1"/>
<dbReference type="PANTHER" id="PTHR13799">
    <property type="entry name" value="NGG1 INTERACTING FACTOR 3"/>
    <property type="match status" value="1"/>
</dbReference>
<dbReference type="Gene3D" id="3.30.70.120">
    <property type="match status" value="1"/>
</dbReference>
<proteinExistence type="inferred from homology"/>
<dbReference type="SUPFAM" id="SSF102705">
    <property type="entry name" value="NIF3 (NGG1p interacting factor 3)-like"/>
    <property type="match status" value="1"/>
</dbReference>